<dbReference type="GO" id="GO:0016020">
    <property type="term" value="C:membrane"/>
    <property type="evidence" value="ECO:0007669"/>
    <property type="project" value="TreeGrafter"/>
</dbReference>
<evidence type="ECO:0000256" key="1">
    <source>
        <dbReference type="SAM" id="Phobius"/>
    </source>
</evidence>
<organism evidence="3 4">
    <name type="scientific">Pseudomonas aegrilactucae</name>
    <dbReference type="NCBI Taxonomy" id="2854028"/>
    <lineage>
        <taxon>Bacteria</taxon>
        <taxon>Pseudomonadati</taxon>
        <taxon>Pseudomonadota</taxon>
        <taxon>Gammaproteobacteria</taxon>
        <taxon>Pseudomonadales</taxon>
        <taxon>Pseudomonadaceae</taxon>
        <taxon>Pseudomonas</taxon>
    </lineage>
</organism>
<dbReference type="RefSeq" id="WP_217973482.1">
    <property type="nucleotide sequence ID" value="NZ_JAHTBI010000008.1"/>
</dbReference>
<sequence>MGFSKEIQGLRALAVLAVIFAHLEISWLPGGFVGVDVFFVISGYLITGLLLREYQRTGGISLSNFYRRRIRRLFPAMLVTCMFTLAGGFLLFSDERFGLLLDSALAAFF</sequence>
<keyword evidence="3" id="KW-0808">Transferase</keyword>
<protein>
    <submittedName>
        <fullName evidence="3">Acyltransferase</fullName>
    </submittedName>
</protein>
<evidence type="ECO:0000313" key="3">
    <source>
        <dbReference type="EMBL" id="MBV6285949.1"/>
    </source>
</evidence>
<dbReference type="Pfam" id="PF01757">
    <property type="entry name" value="Acyl_transf_3"/>
    <property type="match status" value="1"/>
</dbReference>
<keyword evidence="1" id="KW-1133">Transmembrane helix</keyword>
<comment type="caution">
    <text evidence="3">The sequence shown here is derived from an EMBL/GenBank/DDBJ whole genome shotgun (WGS) entry which is preliminary data.</text>
</comment>
<gene>
    <name evidence="3" type="ORF">KUO17_02635</name>
</gene>
<dbReference type="InterPro" id="IPR050879">
    <property type="entry name" value="Acyltransferase_3"/>
</dbReference>
<dbReference type="GO" id="GO:0016747">
    <property type="term" value="F:acyltransferase activity, transferring groups other than amino-acyl groups"/>
    <property type="evidence" value="ECO:0007669"/>
    <property type="project" value="InterPro"/>
</dbReference>
<keyword evidence="4" id="KW-1185">Reference proteome</keyword>
<evidence type="ECO:0000259" key="2">
    <source>
        <dbReference type="Pfam" id="PF01757"/>
    </source>
</evidence>
<feature type="domain" description="Acyltransferase 3" evidence="2">
    <location>
        <begin position="6"/>
        <end position="106"/>
    </location>
</feature>
<feature type="transmembrane region" description="Helical" evidence="1">
    <location>
        <begin position="35"/>
        <end position="52"/>
    </location>
</feature>
<keyword evidence="1" id="KW-0472">Membrane</keyword>
<dbReference type="EMBL" id="JAHTBI010000008">
    <property type="protein sequence ID" value="MBV6285949.1"/>
    <property type="molecule type" value="Genomic_DNA"/>
</dbReference>
<evidence type="ECO:0000313" key="4">
    <source>
        <dbReference type="Proteomes" id="UP001106592"/>
    </source>
</evidence>
<keyword evidence="3" id="KW-0012">Acyltransferase</keyword>
<dbReference type="AlphaFoldDB" id="A0A9Q3ABN3"/>
<dbReference type="InterPro" id="IPR002656">
    <property type="entry name" value="Acyl_transf_3_dom"/>
</dbReference>
<feature type="transmembrane region" description="Helical" evidence="1">
    <location>
        <begin position="73"/>
        <end position="92"/>
    </location>
</feature>
<reference evidence="3" key="2">
    <citation type="journal article" date="2023" name="Plant Pathol.">
        <title>Dismantling and reorganizing Pseudomonas marginalis sensu#lato.</title>
        <authorList>
            <person name="Sawada H."/>
            <person name="Fujikawa T."/>
            <person name="Satou M."/>
        </authorList>
    </citation>
    <scope>NUCLEOTIDE SEQUENCE</scope>
    <source>
        <strain evidence="3">MAFF 301350</strain>
    </source>
</reference>
<feature type="transmembrane region" description="Helical" evidence="1">
    <location>
        <begin position="12"/>
        <end position="29"/>
    </location>
</feature>
<proteinExistence type="predicted"/>
<dbReference type="GO" id="GO:0009103">
    <property type="term" value="P:lipopolysaccharide biosynthetic process"/>
    <property type="evidence" value="ECO:0007669"/>
    <property type="project" value="TreeGrafter"/>
</dbReference>
<accession>A0A9Q3ABN3</accession>
<dbReference type="PANTHER" id="PTHR23028:SF53">
    <property type="entry name" value="ACYL_TRANSF_3 DOMAIN-CONTAINING PROTEIN"/>
    <property type="match status" value="1"/>
</dbReference>
<name>A0A9Q3ABN3_9PSED</name>
<keyword evidence="1" id="KW-0812">Transmembrane</keyword>
<dbReference type="PANTHER" id="PTHR23028">
    <property type="entry name" value="ACETYLTRANSFERASE"/>
    <property type="match status" value="1"/>
</dbReference>
<reference evidence="3" key="1">
    <citation type="journal article" date="2022" name="Int. J. Syst. Evol. Microbiol.">
        <title>Pseudomonas aegrilactucae sp. nov. and Pseudomonas morbosilactucae sp. nov., pathogens causing bacterial rot of lettuce in Japan.</title>
        <authorList>
            <person name="Sawada H."/>
            <person name="Fujikawa T."/>
            <person name="Satou M."/>
        </authorList>
    </citation>
    <scope>NUCLEOTIDE SEQUENCE</scope>
    <source>
        <strain evidence="3">MAFF 301350</strain>
    </source>
</reference>
<dbReference type="Proteomes" id="UP001106592">
    <property type="component" value="Unassembled WGS sequence"/>
</dbReference>